<name>A0A9X2B5D6_9BACL</name>
<dbReference type="AlphaFoldDB" id="A0A9X2B5D6"/>
<dbReference type="RefSeq" id="WP_244724182.1">
    <property type="nucleotide sequence ID" value="NZ_JALIRP010000003.1"/>
</dbReference>
<reference evidence="2" key="1">
    <citation type="submission" date="2022-04" db="EMBL/GenBank/DDBJ databases">
        <title>Paenibacillus mangrovi sp. nov., a novel endophytic bacterium isolated from bark of Kandelia candel.</title>
        <authorList>
            <person name="Tuo L."/>
        </authorList>
    </citation>
    <scope>NUCLEOTIDE SEQUENCE</scope>
    <source>
        <strain evidence="2">KQZ6P-2</strain>
    </source>
</reference>
<feature type="transmembrane region" description="Helical" evidence="1">
    <location>
        <begin position="12"/>
        <end position="29"/>
    </location>
</feature>
<evidence type="ECO:0000313" key="3">
    <source>
        <dbReference type="Proteomes" id="UP001139347"/>
    </source>
</evidence>
<keyword evidence="1" id="KW-0472">Membrane</keyword>
<evidence type="ECO:0000313" key="2">
    <source>
        <dbReference type="EMBL" id="MCJ8011943.1"/>
    </source>
</evidence>
<feature type="transmembrane region" description="Helical" evidence="1">
    <location>
        <begin position="41"/>
        <end position="62"/>
    </location>
</feature>
<organism evidence="2 3">
    <name type="scientific">Paenibacillus mangrovi</name>
    <dbReference type="NCBI Taxonomy" id="2931978"/>
    <lineage>
        <taxon>Bacteria</taxon>
        <taxon>Bacillati</taxon>
        <taxon>Bacillota</taxon>
        <taxon>Bacilli</taxon>
        <taxon>Bacillales</taxon>
        <taxon>Paenibacillaceae</taxon>
        <taxon>Paenibacillus</taxon>
    </lineage>
</organism>
<sequence length="140" mass="15981">MDLHPYKNLTQWFATTLFLIGFCCLQLLLEIQMHGNPVLGVMFLVLGLAFVTSAVFIGADLFTKKQVSSEGRVINKGNKIVHILTTEEKLKRLKISQSDVSEKLAANQRVEFTLTLYTKMPVRIRILERPEEQEEIDDSK</sequence>
<proteinExistence type="predicted"/>
<keyword evidence="1" id="KW-0812">Transmembrane</keyword>
<dbReference type="Proteomes" id="UP001139347">
    <property type="component" value="Unassembled WGS sequence"/>
</dbReference>
<accession>A0A9X2B5D6</accession>
<keyword evidence="1" id="KW-1133">Transmembrane helix</keyword>
<protein>
    <submittedName>
        <fullName evidence="2">Uncharacterized protein</fullName>
    </submittedName>
</protein>
<keyword evidence="3" id="KW-1185">Reference proteome</keyword>
<evidence type="ECO:0000256" key="1">
    <source>
        <dbReference type="SAM" id="Phobius"/>
    </source>
</evidence>
<dbReference type="EMBL" id="JALIRP010000003">
    <property type="protein sequence ID" value="MCJ8011943.1"/>
    <property type="molecule type" value="Genomic_DNA"/>
</dbReference>
<gene>
    <name evidence="2" type="ORF">MUG84_09335</name>
</gene>
<comment type="caution">
    <text evidence="2">The sequence shown here is derived from an EMBL/GenBank/DDBJ whole genome shotgun (WGS) entry which is preliminary data.</text>
</comment>